<evidence type="ECO:0000256" key="5">
    <source>
        <dbReference type="ARBA" id="ARBA00022801"/>
    </source>
</evidence>
<evidence type="ECO:0000256" key="7">
    <source>
        <dbReference type="ARBA" id="ARBA00023180"/>
    </source>
</evidence>
<dbReference type="PRINTS" id="PR00414">
    <property type="entry name" value="PPTHIESTRASE"/>
</dbReference>
<dbReference type="InterPro" id="IPR029058">
    <property type="entry name" value="AB_hydrolase_fold"/>
</dbReference>
<organism evidence="9 10">
    <name type="scientific">Gryllus longicercus</name>
    <dbReference type="NCBI Taxonomy" id="2509291"/>
    <lineage>
        <taxon>Eukaryota</taxon>
        <taxon>Metazoa</taxon>
        <taxon>Ecdysozoa</taxon>
        <taxon>Arthropoda</taxon>
        <taxon>Hexapoda</taxon>
        <taxon>Insecta</taxon>
        <taxon>Pterygota</taxon>
        <taxon>Neoptera</taxon>
        <taxon>Polyneoptera</taxon>
        <taxon>Orthoptera</taxon>
        <taxon>Ensifera</taxon>
        <taxon>Gryllidea</taxon>
        <taxon>Grylloidea</taxon>
        <taxon>Gryllidae</taxon>
        <taxon>Gryllinae</taxon>
        <taxon>Gryllus</taxon>
    </lineage>
</organism>
<dbReference type="GO" id="GO:0008474">
    <property type="term" value="F:palmitoyl-(protein) hydrolase activity"/>
    <property type="evidence" value="ECO:0007669"/>
    <property type="project" value="UniProtKB-EC"/>
</dbReference>
<evidence type="ECO:0000256" key="1">
    <source>
        <dbReference type="ARBA" id="ARBA00010758"/>
    </source>
</evidence>
<dbReference type="AlphaFoldDB" id="A0AAN9VCE3"/>
<keyword evidence="7" id="KW-0325">Glycoprotein</keyword>
<dbReference type="PANTHER" id="PTHR11247:SF8">
    <property type="entry name" value="PALMITOYL-PROTEIN THIOESTERASE 1"/>
    <property type="match status" value="1"/>
</dbReference>
<dbReference type="PANTHER" id="PTHR11247">
    <property type="entry name" value="PALMITOYL-PROTEIN THIOESTERASE/DOLICHYLDIPHOSPHATASE 1"/>
    <property type="match status" value="1"/>
</dbReference>
<keyword evidence="10" id="KW-1185">Reference proteome</keyword>
<dbReference type="EC" id="3.1.2.22" evidence="2"/>
<reference evidence="9 10" key="1">
    <citation type="submission" date="2024-03" db="EMBL/GenBank/DDBJ databases">
        <title>The genome assembly and annotation of the cricket Gryllus longicercus Weissman &amp; Gray.</title>
        <authorList>
            <person name="Szrajer S."/>
            <person name="Gray D."/>
            <person name="Ylla G."/>
        </authorList>
    </citation>
    <scope>NUCLEOTIDE SEQUENCE [LARGE SCALE GENOMIC DNA]</scope>
    <source>
        <strain evidence="9">DAG 2021-001</strain>
        <tissue evidence="9">Whole body minus gut</tissue>
    </source>
</reference>
<evidence type="ECO:0000256" key="6">
    <source>
        <dbReference type="ARBA" id="ARBA00023157"/>
    </source>
</evidence>
<keyword evidence="6" id="KW-1015">Disulfide bond</keyword>
<comment type="similarity">
    <text evidence="1">Belongs to the palmitoyl-protein thioesterase family.</text>
</comment>
<evidence type="ECO:0000313" key="10">
    <source>
        <dbReference type="Proteomes" id="UP001378592"/>
    </source>
</evidence>
<dbReference type="GO" id="GO:0005764">
    <property type="term" value="C:lysosome"/>
    <property type="evidence" value="ECO:0007669"/>
    <property type="project" value="TreeGrafter"/>
</dbReference>
<gene>
    <name evidence="9" type="ORF">R5R35_013826</name>
</gene>
<dbReference type="InterPro" id="IPR002472">
    <property type="entry name" value="Palm_thioest"/>
</dbReference>
<comment type="caution">
    <text evidence="9">The sequence shown here is derived from an EMBL/GenBank/DDBJ whole genome shotgun (WGS) entry which is preliminary data.</text>
</comment>
<evidence type="ECO:0000256" key="2">
    <source>
        <dbReference type="ARBA" id="ARBA00012423"/>
    </source>
</evidence>
<evidence type="ECO:0000256" key="4">
    <source>
        <dbReference type="ARBA" id="ARBA00022729"/>
    </source>
</evidence>
<name>A0AAN9VCE3_9ORTH</name>
<accession>A0AAN9VCE3</accession>
<dbReference type="EMBL" id="JAZDUA010000455">
    <property type="protein sequence ID" value="KAK7792341.1"/>
    <property type="molecule type" value="Genomic_DNA"/>
</dbReference>
<dbReference type="Proteomes" id="UP001378592">
    <property type="component" value="Unassembled WGS sequence"/>
</dbReference>
<proteinExistence type="inferred from homology"/>
<sequence>MGDSCCNPLSLGTIKTIIDRTFPGIYVKSLKIGSTIIEDMENGFFLNVNHQVDLVCNQLAADPELKDGYNAIGFSQGGQFLRAVAQRCPSPRMLNLISIGGQHQGVYGLPDCSYIKHPLCNYIRKLLNYGAYVGWVQNTLVQAEYWHDPLDEEKYRSSSIFLADINNERNPKETEWFGFFEPGQDKKLYRMQDSVLYREDRIGLRKLDQQGRLKLLAVDGNHLQFSEEWFVNEILHKFCGS</sequence>
<dbReference type="SUPFAM" id="SSF53474">
    <property type="entry name" value="alpha/beta-Hydrolases"/>
    <property type="match status" value="1"/>
</dbReference>
<evidence type="ECO:0000313" key="9">
    <source>
        <dbReference type="EMBL" id="KAK7792341.1"/>
    </source>
</evidence>
<evidence type="ECO:0000256" key="8">
    <source>
        <dbReference type="ARBA" id="ARBA00031934"/>
    </source>
</evidence>
<keyword evidence="4" id="KW-0732">Signal</keyword>
<keyword evidence="5" id="KW-0378">Hydrolase</keyword>
<dbReference type="Pfam" id="PF02089">
    <property type="entry name" value="Palm_thioest"/>
    <property type="match status" value="2"/>
</dbReference>
<dbReference type="Gene3D" id="3.40.50.1820">
    <property type="entry name" value="alpha/beta hydrolase"/>
    <property type="match status" value="1"/>
</dbReference>
<dbReference type="GO" id="GO:0006898">
    <property type="term" value="P:receptor-mediated endocytosis"/>
    <property type="evidence" value="ECO:0007669"/>
    <property type="project" value="TreeGrafter"/>
</dbReference>
<protein>
    <recommendedName>
        <fullName evidence="3">Palmitoyl-protein thioesterase 1</fullName>
        <ecNumber evidence="2">3.1.2.22</ecNumber>
    </recommendedName>
    <alternativeName>
        <fullName evidence="8">Palmitoyl-protein hydrolase 1</fullName>
    </alternativeName>
</protein>
<evidence type="ECO:0000256" key="3">
    <source>
        <dbReference type="ARBA" id="ARBA00014212"/>
    </source>
</evidence>